<dbReference type="Pfam" id="PF00248">
    <property type="entry name" value="Aldo_ket_red"/>
    <property type="match status" value="1"/>
</dbReference>
<dbReference type="PRINTS" id="PR00069">
    <property type="entry name" value="ALDKETRDTASE"/>
</dbReference>
<dbReference type="InterPro" id="IPR020471">
    <property type="entry name" value="AKR"/>
</dbReference>
<evidence type="ECO:0000313" key="4">
    <source>
        <dbReference type="Proteomes" id="UP001447188"/>
    </source>
</evidence>
<dbReference type="PANTHER" id="PTHR11732">
    <property type="entry name" value="ALDO/KETO REDUCTASE"/>
    <property type="match status" value="1"/>
</dbReference>
<dbReference type="EMBL" id="JBBBZM010000073">
    <property type="protein sequence ID" value="KAL0635302.1"/>
    <property type="molecule type" value="Genomic_DNA"/>
</dbReference>
<comment type="caution">
    <text evidence="3">The sequence shown here is derived from an EMBL/GenBank/DDBJ whole genome shotgun (WGS) entry which is preliminary data.</text>
</comment>
<protein>
    <recommendedName>
        <fullName evidence="2">NADP-dependent oxidoreductase domain-containing protein</fullName>
    </recommendedName>
</protein>
<evidence type="ECO:0000259" key="2">
    <source>
        <dbReference type="Pfam" id="PF00248"/>
    </source>
</evidence>
<evidence type="ECO:0000256" key="1">
    <source>
        <dbReference type="ARBA" id="ARBA00023002"/>
    </source>
</evidence>
<reference evidence="3 4" key="1">
    <citation type="submission" date="2024-02" db="EMBL/GenBank/DDBJ databases">
        <title>Discinaceae phylogenomics.</title>
        <authorList>
            <person name="Dirks A.C."/>
            <person name="James T.Y."/>
        </authorList>
    </citation>
    <scope>NUCLEOTIDE SEQUENCE [LARGE SCALE GENOMIC DNA]</scope>
    <source>
        <strain evidence="3 4">ACD0624</strain>
    </source>
</reference>
<dbReference type="InterPro" id="IPR023210">
    <property type="entry name" value="NADP_OxRdtase_dom"/>
</dbReference>
<proteinExistence type="predicted"/>
<evidence type="ECO:0000313" key="3">
    <source>
        <dbReference type="EMBL" id="KAL0635302.1"/>
    </source>
</evidence>
<dbReference type="Proteomes" id="UP001447188">
    <property type="component" value="Unassembled WGS sequence"/>
</dbReference>
<dbReference type="InterPro" id="IPR018170">
    <property type="entry name" value="Aldo/ket_reductase_CS"/>
</dbReference>
<dbReference type="Gene3D" id="3.20.20.100">
    <property type="entry name" value="NADP-dependent oxidoreductase domain"/>
    <property type="match status" value="1"/>
</dbReference>
<dbReference type="InterPro" id="IPR036812">
    <property type="entry name" value="NAD(P)_OxRdtase_dom_sf"/>
</dbReference>
<sequence length="317" mass="34570">MSVPASFKLNTGASIPSIGFGTWQSPAGAVEKAVSHALLKGGYTHIDCAWCYGNEEEVGAGLAEAFAGGVKREDIFITTKLWSTYHSRVEEALDKSLKLLGLDYVDLYLMHWPVPLNPNGNHDKFPTKPEGGRDLQSGWDYIKTYKDMEKLLAGGKVKAIGVSNHSVPFLTKLLKETTVVPAVNQIENHPRLPQDDVVALCKKEGIVVTAFSPFGSAGGPLLKEEKIADIARKHGVSVGTVLLNYNTNRGIVVLAKSVTPSRIDENNKLLKLDDEDMEVLNGIYKEKGPKRFVAPPWPINFGFPDWKQGGGAVFEAI</sequence>
<keyword evidence="1" id="KW-0560">Oxidoreductase</keyword>
<accession>A0ABR3GH80</accession>
<dbReference type="PIRSF" id="PIRSF000097">
    <property type="entry name" value="AKR"/>
    <property type="match status" value="1"/>
</dbReference>
<organism evidence="3 4">
    <name type="scientific">Discina gigas</name>
    <dbReference type="NCBI Taxonomy" id="1032678"/>
    <lineage>
        <taxon>Eukaryota</taxon>
        <taxon>Fungi</taxon>
        <taxon>Dikarya</taxon>
        <taxon>Ascomycota</taxon>
        <taxon>Pezizomycotina</taxon>
        <taxon>Pezizomycetes</taxon>
        <taxon>Pezizales</taxon>
        <taxon>Discinaceae</taxon>
        <taxon>Discina</taxon>
    </lineage>
</organism>
<dbReference type="PROSITE" id="PS00063">
    <property type="entry name" value="ALDOKETO_REDUCTASE_3"/>
    <property type="match status" value="1"/>
</dbReference>
<gene>
    <name evidence="3" type="ORF">Q9L58_005790</name>
</gene>
<feature type="domain" description="NADP-dependent oxidoreductase" evidence="2">
    <location>
        <begin position="18"/>
        <end position="284"/>
    </location>
</feature>
<keyword evidence="4" id="KW-1185">Reference proteome</keyword>
<name>A0ABR3GH80_9PEZI</name>
<dbReference type="SUPFAM" id="SSF51430">
    <property type="entry name" value="NAD(P)-linked oxidoreductase"/>
    <property type="match status" value="1"/>
</dbReference>